<dbReference type="Gene3D" id="3.40.190.170">
    <property type="entry name" value="Bacterial extracellular solute-binding protein, family 7"/>
    <property type="match status" value="1"/>
</dbReference>
<keyword evidence="3 5" id="KW-0732">Signal</keyword>
<feature type="coiled-coil region" evidence="4">
    <location>
        <begin position="251"/>
        <end position="284"/>
    </location>
</feature>
<name>A0A1X7IA29_9BACT</name>
<dbReference type="NCBIfam" id="NF037995">
    <property type="entry name" value="TRAP_S1"/>
    <property type="match status" value="1"/>
</dbReference>
<proteinExistence type="inferred from homology"/>
<dbReference type="GO" id="GO:0030288">
    <property type="term" value="C:outer membrane-bounded periplasmic space"/>
    <property type="evidence" value="ECO:0007669"/>
    <property type="project" value="InterPro"/>
</dbReference>
<dbReference type="InterPro" id="IPR004682">
    <property type="entry name" value="TRAP_DctP"/>
</dbReference>
<accession>A0A1X7IA29</accession>
<evidence type="ECO:0000313" key="6">
    <source>
        <dbReference type="EMBL" id="SMG11081.1"/>
    </source>
</evidence>
<protein>
    <submittedName>
        <fullName evidence="6">C4-dicarboxylate-binding protein DctP</fullName>
    </submittedName>
</protein>
<evidence type="ECO:0000256" key="3">
    <source>
        <dbReference type="ARBA" id="ARBA00022729"/>
    </source>
</evidence>
<dbReference type="InterPro" id="IPR018389">
    <property type="entry name" value="DctP_fam"/>
</dbReference>
<evidence type="ECO:0000256" key="5">
    <source>
        <dbReference type="SAM" id="SignalP"/>
    </source>
</evidence>
<dbReference type="EMBL" id="FXBB01000001">
    <property type="protein sequence ID" value="SMG11081.1"/>
    <property type="molecule type" value="Genomic_DNA"/>
</dbReference>
<keyword evidence="7" id="KW-1185">Reference proteome</keyword>
<dbReference type="PIRSF" id="PIRSF006470">
    <property type="entry name" value="DctB"/>
    <property type="match status" value="1"/>
</dbReference>
<dbReference type="InterPro" id="IPR038404">
    <property type="entry name" value="TRAP_DctP_sf"/>
</dbReference>
<evidence type="ECO:0000313" key="7">
    <source>
        <dbReference type="Proteomes" id="UP000193355"/>
    </source>
</evidence>
<gene>
    <name evidence="6" type="ORF">SAMN06275492_101237</name>
</gene>
<sequence>MKRFLMFSLICLFAITPMAAIAQEYPKMTIRLSHNQPVGSPEDMGAEKFKELVEAGSGGNMKVQVFPSMQMGSMREQTEATQMGTIDITVQPVAVLTPFVDELKIIDFPFLWPSSEVLYDVMDGPVGKKFYAFTERKGLVTLGLWASGFKQFTTRGHDIKLPDDFKGLKIRVMPSPLLIAQYKAWGANPIPIEYAELYNALQQRVVDGQENPIQTIAMNKLYEVQDRLIVSNHGFLAYLFVVNANWFNGLGDNAKDLIVRSEEEARKLQRAAQAEKEVQFLEEIKASGISVTYLSEDEHKAFFDRSRSVHEEFADTDVKKELLNDCYQAVEQ</sequence>
<feature type="signal peptide" evidence="5">
    <location>
        <begin position="1"/>
        <end position="22"/>
    </location>
</feature>
<keyword evidence="4" id="KW-0175">Coiled coil</keyword>
<dbReference type="AlphaFoldDB" id="A0A1X7IA29"/>
<dbReference type="RefSeq" id="WP_143340762.1">
    <property type="nucleotide sequence ID" value="NZ_FXBB01000001.1"/>
</dbReference>
<organism evidence="6 7">
    <name type="scientific">Dethiosulfovibrio salsuginis</name>
    <dbReference type="NCBI Taxonomy" id="561720"/>
    <lineage>
        <taxon>Bacteria</taxon>
        <taxon>Thermotogati</taxon>
        <taxon>Synergistota</taxon>
        <taxon>Synergistia</taxon>
        <taxon>Synergistales</taxon>
        <taxon>Dethiosulfovibrionaceae</taxon>
        <taxon>Dethiosulfovibrio</taxon>
    </lineage>
</organism>
<dbReference type="CDD" id="cd13603">
    <property type="entry name" value="PBP2_TRAP_Siap_TeaA_like"/>
    <property type="match status" value="1"/>
</dbReference>
<dbReference type="OrthoDB" id="2796at2"/>
<dbReference type="GO" id="GO:0055085">
    <property type="term" value="P:transmembrane transport"/>
    <property type="evidence" value="ECO:0007669"/>
    <property type="project" value="InterPro"/>
</dbReference>
<evidence type="ECO:0000256" key="4">
    <source>
        <dbReference type="SAM" id="Coils"/>
    </source>
</evidence>
<feature type="chain" id="PRO_5010887457" evidence="5">
    <location>
        <begin position="23"/>
        <end position="332"/>
    </location>
</feature>
<evidence type="ECO:0000256" key="1">
    <source>
        <dbReference type="ARBA" id="ARBA00009023"/>
    </source>
</evidence>
<dbReference type="STRING" id="561720.SAMN06275492_101237"/>
<reference evidence="7" key="1">
    <citation type="submission" date="2017-04" db="EMBL/GenBank/DDBJ databases">
        <authorList>
            <person name="Varghese N."/>
            <person name="Submissions S."/>
        </authorList>
    </citation>
    <scope>NUCLEOTIDE SEQUENCE [LARGE SCALE GENOMIC DNA]</scope>
    <source>
        <strain evidence="7">USBA 82</strain>
    </source>
</reference>
<dbReference type="NCBIfam" id="TIGR00787">
    <property type="entry name" value="dctP"/>
    <property type="match status" value="1"/>
</dbReference>
<comment type="similarity">
    <text evidence="1">Belongs to the bacterial solute-binding protein 7 family.</text>
</comment>
<dbReference type="Proteomes" id="UP000193355">
    <property type="component" value="Unassembled WGS sequence"/>
</dbReference>
<dbReference type="PANTHER" id="PTHR33376:SF7">
    <property type="entry name" value="C4-DICARBOXYLATE-BINDING PROTEIN DCTB"/>
    <property type="match status" value="1"/>
</dbReference>
<evidence type="ECO:0000256" key="2">
    <source>
        <dbReference type="ARBA" id="ARBA00022448"/>
    </source>
</evidence>
<dbReference type="Pfam" id="PF03480">
    <property type="entry name" value="DctP"/>
    <property type="match status" value="1"/>
</dbReference>
<dbReference type="PANTHER" id="PTHR33376">
    <property type="match status" value="1"/>
</dbReference>
<keyword evidence="2" id="KW-0813">Transport</keyword>